<dbReference type="Proteomes" id="UP000252733">
    <property type="component" value="Unassembled WGS sequence"/>
</dbReference>
<dbReference type="PROSITE" id="PS00383">
    <property type="entry name" value="TYR_PHOSPHATASE_1"/>
    <property type="match status" value="1"/>
</dbReference>
<dbReference type="EMBL" id="QPIZ01000011">
    <property type="protein sequence ID" value="RCW34545.1"/>
    <property type="molecule type" value="Genomic_DNA"/>
</dbReference>
<reference evidence="3 4" key="1">
    <citation type="submission" date="2018-07" db="EMBL/GenBank/DDBJ databases">
        <title>Freshwater and sediment microbial communities from various areas in North America, analyzing microbe dynamics in response to fracking.</title>
        <authorList>
            <person name="Lamendella R."/>
        </authorList>
    </citation>
    <scope>NUCLEOTIDE SEQUENCE [LARGE SCALE GENOMIC DNA]</scope>
    <source>
        <strain evidence="3 4">160A</strain>
    </source>
</reference>
<dbReference type="InterPro" id="IPR027417">
    <property type="entry name" value="P-loop_NTPase"/>
</dbReference>
<dbReference type="PANTHER" id="PTHR30401:SF0">
    <property type="entry name" value="TRNA 2-SELENOURIDINE SYNTHASE"/>
    <property type="match status" value="1"/>
</dbReference>
<dbReference type="AlphaFoldDB" id="A0A368V2F9"/>
<comment type="caution">
    <text evidence="3">The sequence shown here is derived from an EMBL/GenBank/DDBJ whole genome shotgun (WGS) entry which is preliminary data.</text>
</comment>
<dbReference type="Pfam" id="PF00581">
    <property type="entry name" value="Rhodanese"/>
    <property type="match status" value="1"/>
</dbReference>
<dbReference type="InterPro" id="IPR001763">
    <property type="entry name" value="Rhodanese-like_dom"/>
</dbReference>
<organism evidence="3 4">
    <name type="scientific">Marinilabilia salmonicolor</name>
    <dbReference type="NCBI Taxonomy" id="989"/>
    <lineage>
        <taxon>Bacteria</taxon>
        <taxon>Pseudomonadati</taxon>
        <taxon>Bacteroidota</taxon>
        <taxon>Bacteroidia</taxon>
        <taxon>Marinilabiliales</taxon>
        <taxon>Marinilabiliaceae</taxon>
        <taxon>Marinilabilia</taxon>
    </lineage>
</organism>
<dbReference type="NCBIfam" id="NF008752">
    <property type="entry name" value="PRK11784.1-4"/>
    <property type="match status" value="1"/>
</dbReference>
<feature type="domain" description="Rhodanese" evidence="2">
    <location>
        <begin position="31"/>
        <end position="152"/>
    </location>
</feature>
<gene>
    <name evidence="3" type="ORF">DFO77_11146</name>
</gene>
<evidence type="ECO:0000313" key="3">
    <source>
        <dbReference type="EMBL" id="RCW34545.1"/>
    </source>
</evidence>
<dbReference type="GO" id="GO:0002098">
    <property type="term" value="P:tRNA wobble uridine modification"/>
    <property type="evidence" value="ECO:0007669"/>
    <property type="project" value="InterPro"/>
</dbReference>
<evidence type="ECO:0000313" key="4">
    <source>
        <dbReference type="Proteomes" id="UP000252733"/>
    </source>
</evidence>
<name>A0A368V2F9_9BACT</name>
<dbReference type="InterPro" id="IPR016130">
    <property type="entry name" value="Tyr_Pase_AS"/>
</dbReference>
<dbReference type="SUPFAM" id="SSF52540">
    <property type="entry name" value="P-loop containing nucleoside triphosphate hydrolases"/>
    <property type="match status" value="1"/>
</dbReference>
<dbReference type="PANTHER" id="PTHR30401">
    <property type="entry name" value="TRNA 2-SELENOURIDINE SYNTHASE"/>
    <property type="match status" value="1"/>
</dbReference>
<dbReference type="SUPFAM" id="SSF52821">
    <property type="entry name" value="Rhodanese/Cell cycle control phosphatase"/>
    <property type="match status" value="1"/>
</dbReference>
<sequence length="363" mass="41047">MVNNNDSDHLNLENSNKASTSVLAPESFLEEAEVFPVIDVRTPAEFAQGHIPGAINMPIFSNEERAVVGTLYKREGRDAAVLKGLEYVGPKMAEFARAARRIAVDNQVLVHCWRGGMRSGSMAWLFRTVGLKATTLEGGYKAYRASFRKMLEEQKWRFMVIGGPTGGGKTEVLKELENHGEQMLDLEGLANHKGSAFGALGEEDQPTSEQFENDIHARFLKFNPDRIIWVEGESHSIGRVYIPDQLFELLMQAPLVMYDIDRKLRVDRLVRDYGCFDKELLQESVLKIQKRLGGQRTNEALEALDAGDYRSVADLTLQYYDKGYAKSLAKRNEPVLVLKEMTDEPENVALKLIKQFSHEDNRY</sequence>
<evidence type="ECO:0000259" key="2">
    <source>
        <dbReference type="PROSITE" id="PS50206"/>
    </source>
</evidence>
<dbReference type="InterPro" id="IPR017582">
    <property type="entry name" value="SelU"/>
</dbReference>
<dbReference type="NCBIfam" id="NF008750">
    <property type="entry name" value="PRK11784.1-2"/>
    <property type="match status" value="1"/>
</dbReference>
<proteinExistence type="predicted"/>
<dbReference type="PROSITE" id="PS50206">
    <property type="entry name" value="RHODANESE_3"/>
    <property type="match status" value="1"/>
</dbReference>
<protein>
    <submittedName>
        <fullName evidence="3">tRNA 2-selenouridine synthase</fullName>
    </submittedName>
</protein>
<dbReference type="Gene3D" id="3.40.250.10">
    <property type="entry name" value="Rhodanese-like domain"/>
    <property type="match status" value="1"/>
</dbReference>
<evidence type="ECO:0000256" key="1">
    <source>
        <dbReference type="ARBA" id="ARBA00023266"/>
    </source>
</evidence>
<dbReference type="SMART" id="SM00450">
    <property type="entry name" value="RHOD"/>
    <property type="match status" value="1"/>
</dbReference>
<dbReference type="InterPro" id="IPR058840">
    <property type="entry name" value="AAA_SelU"/>
</dbReference>
<dbReference type="NCBIfam" id="TIGR03167">
    <property type="entry name" value="tRNA_sel_U_synt"/>
    <property type="match status" value="1"/>
</dbReference>
<dbReference type="GO" id="GO:0043828">
    <property type="term" value="F:tRNA 2-selenouridine synthase activity"/>
    <property type="evidence" value="ECO:0007669"/>
    <property type="project" value="InterPro"/>
</dbReference>
<keyword evidence="1" id="KW-0711">Selenium</keyword>
<accession>A0A368V2F9</accession>
<dbReference type="Pfam" id="PF26341">
    <property type="entry name" value="AAA_SelU"/>
    <property type="match status" value="1"/>
</dbReference>
<dbReference type="InterPro" id="IPR036873">
    <property type="entry name" value="Rhodanese-like_dom_sf"/>
</dbReference>
<keyword evidence="4" id="KW-1185">Reference proteome</keyword>